<accession>A0A918S5Y6</accession>
<proteinExistence type="predicted"/>
<dbReference type="PANTHER" id="PTHR33121">
    <property type="entry name" value="CYCLIC DI-GMP PHOSPHODIESTERASE PDEF"/>
    <property type="match status" value="1"/>
</dbReference>
<evidence type="ECO:0000259" key="2">
    <source>
        <dbReference type="PROSITE" id="PS50883"/>
    </source>
</evidence>
<dbReference type="PROSITE" id="PS50883">
    <property type="entry name" value="EAL"/>
    <property type="match status" value="1"/>
</dbReference>
<dbReference type="Pfam" id="PF00563">
    <property type="entry name" value="EAL"/>
    <property type="match status" value="1"/>
</dbReference>
<dbReference type="PANTHER" id="PTHR33121:SF79">
    <property type="entry name" value="CYCLIC DI-GMP PHOSPHODIESTERASE PDED-RELATED"/>
    <property type="match status" value="1"/>
</dbReference>
<sequence length="571" mass="62538">MTNLTLYAAISRFGALNYRAKIMLMAFIGTHIPLLGIIAYSVFNLTRDPGLIWSTLGIALAATLVGTGITLFVLNQLLAPVILTSKALRTYRETRELPALPVSFRDEVGTLMADASHTLQRLDAAMVQLETVDPATGLMNRDAFTDTLNEMLAQDKAPAVCVVRVANYARLLATYDQSHADGFMRQLADRLEAGLERNVPLARVEAAAFAFIKRVDAGRPESVEAVLRENLSSLSHPVPVAGVEAMPELTGGVALAGVDGAYGADLLDAALAAAANTTIPKTVSRHAPRVRQEIREQFELEQDLRKALDSNEFLLHFQPVVCHAEGRARSAEALIRWDHPQRGLVQPSQFIPIAERSGLIDKIGLWVMREACAQVGRWNAHGGDRLKVAINLSASQFLDPRLRDMLAEAIEAEKIAPDQLEIELTESAAMVDHDYTRRTFGRLKDLGLSIAIDDFGTGYASMSYLRKLPFDKLKIDREFVSNVDTQPDAQAICSAMIALGNGLGLHLLAEGAERIEEVDYLASRGCNLFQGYYYSRPVPAGELIETLSDIELLSARRKAEMPAPAKLRQVV</sequence>
<dbReference type="InterPro" id="IPR050706">
    <property type="entry name" value="Cyclic-di-GMP_PDE-like"/>
</dbReference>
<evidence type="ECO:0000313" key="4">
    <source>
        <dbReference type="Proteomes" id="UP000646579"/>
    </source>
</evidence>
<evidence type="ECO:0000256" key="1">
    <source>
        <dbReference type="SAM" id="Phobius"/>
    </source>
</evidence>
<gene>
    <name evidence="3" type="primary">bifA</name>
    <name evidence="3" type="ORF">GCM10007989_21950</name>
</gene>
<reference evidence="3" key="1">
    <citation type="journal article" date="2014" name="Int. J. Syst. Evol. Microbiol.">
        <title>Complete genome sequence of Corynebacterium casei LMG S-19264T (=DSM 44701T), isolated from a smear-ripened cheese.</title>
        <authorList>
            <consortium name="US DOE Joint Genome Institute (JGI-PGF)"/>
            <person name="Walter F."/>
            <person name="Albersmeier A."/>
            <person name="Kalinowski J."/>
            <person name="Ruckert C."/>
        </authorList>
    </citation>
    <scope>NUCLEOTIDE SEQUENCE</scope>
    <source>
        <strain evidence="3">KCTC 32437</strain>
    </source>
</reference>
<dbReference type="SUPFAM" id="SSF141868">
    <property type="entry name" value="EAL domain-like"/>
    <property type="match status" value="1"/>
</dbReference>
<dbReference type="Proteomes" id="UP000646579">
    <property type="component" value="Unassembled WGS sequence"/>
</dbReference>
<reference evidence="3" key="2">
    <citation type="submission" date="2020-09" db="EMBL/GenBank/DDBJ databases">
        <authorList>
            <person name="Sun Q."/>
            <person name="Kim S."/>
        </authorList>
    </citation>
    <scope>NUCLEOTIDE SEQUENCE</scope>
    <source>
        <strain evidence="3">KCTC 32437</strain>
    </source>
</reference>
<dbReference type="SMART" id="SM00267">
    <property type="entry name" value="GGDEF"/>
    <property type="match status" value="1"/>
</dbReference>
<organism evidence="3 4">
    <name type="scientific">Devosia pacifica</name>
    <dbReference type="NCBI Taxonomy" id="1335967"/>
    <lineage>
        <taxon>Bacteria</taxon>
        <taxon>Pseudomonadati</taxon>
        <taxon>Pseudomonadota</taxon>
        <taxon>Alphaproteobacteria</taxon>
        <taxon>Hyphomicrobiales</taxon>
        <taxon>Devosiaceae</taxon>
        <taxon>Devosia</taxon>
    </lineage>
</organism>
<dbReference type="Gene3D" id="3.30.70.270">
    <property type="match status" value="1"/>
</dbReference>
<evidence type="ECO:0000313" key="3">
    <source>
        <dbReference type="EMBL" id="GHA25861.1"/>
    </source>
</evidence>
<dbReference type="RefSeq" id="WP_189425717.1">
    <property type="nucleotide sequence ID" value="NZ_BMZE01000002.1"/>
</dbReference>
<feature type="domain" description="EAL" evidence="2">
    <location>
        <begin position="297"/>
        <end position="551"/>
    </location>
</feature>
<keyword evidence="1" id="KW-0472">Membrane</keyword>
<keyword evidence="1" id="KW-0812">Transmembrane</keyword>
<dbReference type="CDD" id="cd01948">
    <property type="entry name" value="EAL"/>
    <property type="match status" value="1"/>
</dbReference>
<dbReference type="FunFam" id="3.20.20.450:FF:000001">
    <property type="entry name" value="Cyclic di-GMP phosphodiesterase yahA"/>
    <property type="match status" value="1"/>
</dbReference>
<dbReference type="EMBL" id="BMZE01000002">
    <property type="protein sequence ID" value="GHA25861.1"/>
    <property type="molecule type" value="Genomic_DNA"/>
</dbReference>
<dbReference type="InterPro" id="IPR001633">
    <property type="entry name" value="EAL_dom"/>
</dbReference>
<dbReference type="InterPro" id="IPR000160">
    <property type="entry name" value="GGDEF_dom"/>
</dbReference>
<dbReference type="Pfam" id="PF00990">
    <property type="entry name" value="GGDEF"/>
    <property type="match status" value="1"/>
</dbReference>
<dbReference type="InterPro" id="IPR035919">
    <property type="entry name" value="EAL_sf"/>
</dbReference>
<comment type="caution">
    <text evidence="3">The sequence shown here is derived from an EMBL/GenBank/DDBJ whole genome shotgun (WGS) entry which is preliminary data.</text>
</comment>
<keyword evidence="1" id="KW-1133">Transmembrane helix</keyword>
<dbReference type="InterPro" id="IPR043128">
    <property type="entry name" value="Rev_trsase/Diguanyl_cyclase"/>
</dbReference>
<feature type="transmembrane region" description="Helical" evidence="1">
    <location>
        <begin position="50"/>
        <end position="74"/>
    </location>
</feature>
<dbReference type="SMART" id="SM00052">
    <property type="entry name" value="EAL"/>
    <property type="match status" value="1"/>
</dbReference>
<dbReference type="Gene3D" id="3.20.20.450">
    <property type="entry name" value="EAL domain"/>
    <property type="match status" value="1"/>
</dbReference>
<feature type="transmembrane region" description="Helical" evidence="1">
    <location>
        <begin position="22"/>
        <end position="43"/>
    </location>
</feature>
<dbReference type="SUPFAM" id="SSF55073">
    <property type="entry name" value="Nucleotide cyclase"/>
    <property type="match status" value="1"/>
</dbReference>
<dbReference type="AlphaFoldDB" id="A0A918S5Y6"/>
<dbReference type="GO" id="GO:0071111">
    <property type="term" value="F:cyclic-guanylate-specific phosphodiesterase activity"/>
    <property type="evidence" value="ECO:0007669"/>
    <property type="project" value="InterPro"/>
</dbReference>
<dbReference type="InterPro" id="IPR029787">
    <property type="entry name" value="Nucleotide_cyclase"/>
</dbReference>
<keyword evidence="4" id="KW-1185">Reference proteome</keyword>
<name>A0A918S5Y6_9HYPH</name>
<protein>
    <submittedName>
        <fullName evidence="3">GGDEF-domain containing protein</fullName>
    </submittedName>
</protein>